<accession>A0ABP8IYI8</accession>
<keyword evidence="3" id="KW-1185">Reference proteome</keyword>
<feature type="compositionally biased region" description="Basic and acidic residues" evidence="1">
    <location>
        <begin position="1"/>
        <end position="12"/>
    </location>
</feature>
<evidence type="ECO:0000313" key="3">
    <source>
        <dbReference type="Proteomes" id="UP001500454"/>
    </source>
</evidence>
<sequence length="57" mass="6461">MHADKTTKKPHSEPQPAFMVISAPDPPEPSPVAKPAAPQIHKYDEFVKFYLDYMHQA</sequence>
<gene>
    <name evidence="2" type="ORF">GCM10023186_18850</name>
</gene>
<name>A0ABP8IYI8_9BACT</name>
<dbReference type="EMBL" id="BAABHA010000004">
    <property type="protein sequence ID" value="GAA4380446.1"/>
    <property type="molecule type" value="Genomic_DNA"/>
</dbReference>
<evidence type="ECO:0000256" key="1">
    <source>
        <dbReference type="SAM" id="MobiDB-lite"/>
    </source>
</evidence>
<dbReference type="Proteomes" id="UP001500454">
    <property type="component" value="Unassembled WGS sequence"/>
</dbReference>
<reference evidence="3" key="1">
    <citation type="journal article" date="2019" name="Int. J. Syst. Evol. Microbiol.">
        <title>The Global Catalogue of Microorganisms (GCM) 10K type strain sequencing project: providing services to taxonomists for standard genome sequencing and annotation.</title>
        <authorList>
            <consortium name="The Broad Institute Genomics Platform"/>
            <consortium name="The Broad Institute Genome Sequencing Center for Infectious Disease"/>
            <person name="Wu L."/>
            <person name="Ma J."/>
        </authorList>
    </citation>
    <scope>NUCLEOTIDE SEQUENCE [LARGE SCALE GENOMIC DNA]</scope>
    <source>
        <strain evidence="3">JCM 17924</strain>
    </source>
</reference>
<feature type="region of interest" description="Disordered" evidence="1">
    <location>
        <begin position="1"/>
        <end position="36"/>
    </location>
</feature>
<protein>
    <submittedName>
        <fullName evidence="2">Uncharacterized protein</fullName>
    </submittedName>
</protein>
<evidence type="ECO:0000313" key="2">
    <source>
        <dbReference type="EMBL" id="GAA4380446.1"/>
    </source>
</evidence>
<organism evidence="2 3">
    <name type="scientific">Hymenobacter koreensis</name>
    <dbReference type="NCBI Taxonomy" id="1084523"/>
    <lineage>
        <taxon>Bacteria</taxon>
        <taxon>Pseudomonadati</taxon>
        <taxon>Bacteroidota</taxon>
        <taxon>Cytophagia</taxon>
        <taxon>Cytophagales</taxon>
        <taxon>Hymenobacteraceae</taxon>
        <taxon>Hymenobacter</taxon>
    </lineage>
</organism>
<proteinExistence type="predicted"/>
<comment type="caution">
    <text evidence="2">The sequence shown here is derived from an EMBL/GenBank/DDBJ whole genome shotgun (WGS) entry which is preliminary data.</text>
</comment>